<keyword evidence="1" id="KW-0812">Transmembrane</keyword>
<organism evidence="2 3">
    <name type="scientific">Thermococcus aciditolerans</name>
    <dbReference type="NCBI Taxonomy" id="2598455"/>
    <lineage>
        <taxon>Archaea</taxon>
        <taxon>Methanobacteriati</taxon>
        <taxon>Methanobacteriota</taxon>
        <taxon>Thermococci</taxon>
        <taxon>Thermococcales</taxon>
        <taxon>Thermococcaceae</taxon>
        <taxon>Thermococcus</taxon>
    </lineage>
</organism>
<name>A0A5C0SL64_9EURY</name>
<dbReference type="RefSeq" id="WP_148881999.1">
    <property type="nucleotide sequence ID" value="NZ_CP041932.1"/>
</dbReference>
<sequence length="144" mass="15527">MSREVNLGTMKVISAIFGLLYLIYGVIESLSWLGREISLGVPPTGDIFVGLALLTISAVYLTGLKRITENDGRAVAYVYVGALLGMALGVLALFVMGADAIEAYLLHSEDFAGWRPINDVTSYLILGILSVGAYFTVKDVHRRG</sequence>
<dbReference type="Proteomes" id="UP000322631">
    <property type="component" value="Chromosome"/>
</dbReference>
<feature type="transmembrane region" description="Helical" evidence="1">
    <location>
        <begin position="76"/>
        <end position="100"/>
    </location>
</feature>
<evidence type="ECO:0000313" key="3">
    <source>
        <dbReference type="Proteomes" id="UP000322631"/>
    </source>
</evidence>
<reference evidence="2 3" key="1">
    <citation type="submission" date="2019-07" db="EMBL/GenBank/DDBJ databases">
        <title>Complete genome of Thermococcus acidophilus.</title>
        <authorList>
            <person name="Li X."/>
        </authorList>
    </citation>
    <scope>NUCLEOTIDE SEQUENCE [LARGE SCALE GENOMIC DNA]</scope>
    <source>
        <strain evidence="2 3">SY113</strain>
    </source>
</reference>
<feature type="transmembrane region" description="Helical" evidence="1">
    <location>
        <begin position="7"/>
        <end position="27"/>
    </location>
</feature>
<keyword evidence="1" id="KW-0472">Membrane</keyword>
<dbReference type="EMBL" id="CP041932">
    <property type="protein sequence ID" value="QEK13888.1"/>
    <property type="molecule type" value="Genomic_DNA"/>
</dbReference>
<dbReference type="KEGG" id="them:FPV09_00745"/>
<dbReference type="GeneID" id="41608338"/>
<proteinExistence type="predicted"/>
<feature type="transmembrane region" description="Helical" evidence="1">
    <location>
        <begin position="47"/>
        <end position="64"/>
    </location>
</feature>
<feature type="transmembrane region" description="Helical" evidence="1">
    <location>
        <begin position="120"/>
        <end position="137"/>
    </location>
</feature>
<keyword evidence="3" id="KW-1185">Reference proteome</keyword>
<protein>
    <submittedName>
        <fullName evidence="2">Uncharacterized protein</fullName>
    </submittedName>
</protein>
<evidence type="ECO:0000313" key="2">
    <source>
        <dbReference type="EMBL" id="QEK13888.1"/>
    </source>
</evidence>
<keyword evidence="1" id="KW-1133">Transmembrane helix</keyword>
<gene>
    <name evidence="2" type="ORF">FPV09_00745</name>
</gene>
<dbReference type="AlphaFoldDB" id="A0A5C0SL64"/>
<evidence type="ECO:0000256" key="1">
    <source>
        <dbReference type="SAM" id="Phobius"/>
    </source>
</evidence>
<accession>A0A5C0SL64</accession>